<organism evidence="2 3">
    <name type="scientific">Clostridium taeniosporum</name>
    <dbReference type="NCBI Taxonomy" id="394958"/>
    <lineage>
        <taxon>Bacteria</taxon>
        <taxon>Bacillati</taxon>
        <taxon>Bacillota</taxon>
        <taxon>Clostridia</taxon>
        <taxon>Eubacteriales</taxon>
        <taxon>Clostridiaceae</taxon>
        <taxon>Clostridium</taxon>
    </lineage>
</organism>
<dbReference type="OrthoDB" id="9812429at2"/>
<dbReference type="Pfam" id="PF12671">
    <property type="entry name" value="Amidase_6"/>
    <property type="match status" value="1"/>
</dbReference>
<evidence type="ECO:0000313" key="3">
    <source>
        <dbReference type="Proteomes" id="UP000094652"/>
    </source>
</evidence>
<accession>A0A1D7XIY9</accession>
<dbReference type="RefSeq" id="WP_069679452.1">
    <property type="nucleotide sequence ID" value="NZ_CP017253.2"/>
</dbReference>
<reference evidence="3" key="1">
    <citation type="submission" date="2016-09" db="EMBL/GenBank/DDBJ databases">
        <title>Genomics of Clostridium taeniosporum, an organism which forms endospores with ribbon-like appendages.</title>
        <authorList>
            <person name="Walker J.R."/>
        </authorList>
    </citation>
    <scope>NUCLEOTIDE SEQUENCE [LARGE SCALE GENOMIC DNA]</scope>
    <source>
        <strain evidence="3">1/k</strain>
    </source>
</reference>
<dbReference type="PANTHER" id="PTHR40032">
    <property type="entry name" value="EXPORTED PROTEIN-RELATED"/>
    <property type="match status" value="1"/>
</dbReference>
<dbReference type="KEGG" id="ctae:BGI42_05945"/>
<dbReference type="InterPro" id="IPR024301">
    <property type="entry name" value="Amidase_6"/>
</dbReference>
<evidence type="ECO:0000313" key="2">
    <source>
        <dbReference type="EMBL" id="AOR23301.1"/>
    </source>
</evidence>
<proteinExistence type="predicted"/>
<dbReference type="PANTHER" id="PTHR40032:SF1">
    <property type="entry name" value="EXPORTED PROTEIN"/>
    <property type="match status" value="1"/>
</dbReference>
<dbReference type="AlphaFoldDB" id="A0A1D7XIY9"/>
<feature type="domain" description="Putative amidase" evidence="1">
    <location>
        <begin position="183"/>
        <end position="312"/>
    </location>
</feature>
<gene>
    <name evidence="2" type="ORF">BGI42_05945</name>
</gene>
<name>A0A1D7XIY9_9CLOT</name>
<dbReference type="STRING" id="394958.BGI42_05945"/>
<sequence length="327" mass="38571">MLLRDLHYFYKILSTPYDKFNLFLKGKHNLNENILEDLYLKKCFNSLWIKKLNINPSNIKTKYKYKILEKNCNLIKIKFKYLKSFSLSNSPKGIISYSLDEYLLILTKTHHRFKIIFLVNKEENPNLYEEILKKDILQITNIISSNKISVWSSKIKVLDRLYDKYLKINNCYRTPYSIPTSSSYNPLKACEYAEKFALKANPEYKSFEGIGGDCTNFVSQALYSGGLKNSNTWKPYSNAWVRVEELYLYIIKNELGMELKENIPLKKGDIIQFYTPKLGRFFHSGIITHILPDGDYLYCCHSYNKLNYPLSLTYPILYPKIRSIEIY</sequence>
<dbReference type="Proteomes" id="UP000094652">
    <property type="component" value="Chromosome"/>
</dbReference>
<protein>
    <recommendedName>
        <fullName evidence="1">Putative amidase domain-containing protein</fullName>
    </recommendedName>
</protein>
<evidence type="ECO:0000259" key="1">
    <source>
        <dbReference type="Pfam" id="PF12671"/>
    </source>
</evidence>
<dbReference type="EMBL" id="CP017253">
    <property type="protein sequence ID" value="AOR23301.1"/>
    <property type="molecule type" value="Genomic_DNA"/>
</dbReference>
<keyword evidence="3" id="KW-1185">Reference proteome</keyword>